<proteinExistence type="predicted"/>
<keyword evidence="4" id="KW-1185">Reference proteome</keyword>
<keyword evidence="2" id="KW-0812">Transmembrane</keyword>
<evidence type="ECO:0000313" key="3">
    <source>
        <dbReference type="EMBL" id="KAF9780721.1"/>
    </source>
</evidence>
<keyword evidence="2" id="KW-1133">Transmembrane helix</keyword>
<feature type="compositionally biased region" description="Polar residues" evidence="1">
    <location>
        <begin position="1"/>
        <end position="15"/>
    </location>
</feature>
<keyword evidence="2" id="KW-0472">Membrane</keyword>
<dbReference type="Proteomes" id="UP000736335">
    <property type="component" value="Unassembled WGS sequence"/>
</dbReference>
<evidence type="ECO:0000256" key="1">
    <source>
        <dbReference type="SAM" id="MobiDB-lite"/>
    </source>
</evidence>
<accession>A0A9P6H743</accession>
<evidence type="ECO:0000313" key="4">
    <source>
        <dbReference type="Proteomes" id="UP000736335"/>
    </source>
</evidence>
<sequence length="234" mass="25014">MSTAEPTPTRGPSQDSNPSNPPEGGGGGNNNQMSNLYLYTFLATLLLLLAISVLIVGRSIFIRRRAHRLLEENVRNGVLPPQTGRPVVKFGAKPKLFDVYAARNTIPGRPSLGDGLLAWANLKPLSATLRRPTSPSSRAPVSQSPTPTEPPPSLLFRLVPQLRPVPRIVTSDSSAHPLETRQPHNSILTVSVMIAMPTPPTLHSSGDTIPPIQIGVTHLPVPHGLTTDAKTLSA</sequence>
<protein>
    <submittedName>
        <fullName evidence="3">Uncharacterized protein</fullName>
    </submittedName>
</protein>
<evidence type="ECO:0000256" key="2">
    <source>
        <dbReference type="SAM" id="Phobius"/>
    </source>
</evidence>
<dbReference type="AlphaFoldDB" id="A0A9P6H743"/>
<comment type="caution">
    <text evidence="3">The sequence shown here is derived from an EMBL/GenBank/DDBJ whole genome shotgun (WGS) entry which is preliminary data.</text>
</comment>
<dbReference type="OrthoDB" id="3256943at2759"/>
<gene>
    <name evidence="3" type="ORF">BJ322DRAFT_1023455</name>
</gene>
<dbReference type="EMBL" id="WIUZ02000015">
    <property type="protein sequence ID" value="KAF9780721.1"/>
    <property type="molecule type" value="Genomic_DNA"/>
</dbReference>
<name>A0A9P6H743_9AGAM</name>
<feature type="region of interest" description="Disordered" evidence="1">
    <location>
        <begin position="128"/>
        <end position="153"/>
    </location>
</feature>
<organism evidence="3 4">
    <name type="scientific">Thelephora terrestris</name>
    <dbReference type="NCBI Taxonomy" id="56493"/>
    <lineage>
        <taxon>Eukaryota</taxon>
        <taxon>Fungi</taxon>
        <taxon>Dikarya</taxon>
        <taxon>Basidiomycota</taxon>
        <taxon>Agaricomycotina</taxon>
        <taxon>Agaricomycetes</taxon>
        <taxon>Thelephorales</taxon>
        <taxon>Thelephoraceae</taxon>
        <taxon>Thelephora</taxon>
    </lineage>
</organism>
<reference evidence="3" key="1">
    <citation type="journal article" date="2020" name="Nat. Commun.">
        <title>Large-scale genome sequencing of mycorrhizal fungi provides insights into the early evolution of symbiotic traits.</title>
        <authorList>
            <person name="Miyauchi S."/>
            <person name="Kiss E."/>
            <person name="Kuo A."/>
            <person name="Drula E."/>
            <person name="Kohler A."/>
            <person name="Sanchez-Garcia M."/>
            <person name="Morin E."/>
            <person name="Andreopoulos B."/>
            <person name="Barry K.W."/>
            <person name="Bonito G."/>
            <person name="Buee M."/>
            <person name="Carver A."/>
            <person name="Chen C."/>
            <person name="Cichocki N."/>
            <person name="Clum A."/>
            <person name="Culley D."/>
            <person name="Crous P.W."/>
            <person name="Fauchery L."/>
            <person name="Girlanda M."/>
            <person name="Hayes R.D."/>
            <person name="Keri Z."/>
            <person name="LaButti K."/>
            <person name="Lipzen A."/>
            <person name="Lombard V."/>
            <person name="Magnuson J."/>
            <person name="Maillard F."/>
            <person name="Murat C."/>
            <person name="Nolan M."/>
            <person name="Ohm R.A."/>
            <person name="Pangilinan J."/>
            <person name="Pereira M.F."/>
            <person name="Perotto S."/>
            <person name="Peter M."/>
            <person name="Pfister S."/>
            <person name="Riley R."/>
            <person name="Sitrit Y."/>
            <person name="Stielow J.B."/>
            <person name="Szollosi G."/>
            <person name="Zifcakova L."/>
            <person name="Stursova M."/>
            <person name="Spatafora J.W."/>
            <person name="Tedersoo L."/>
            <person name="Vaario L.M."/>
            <person name="Yamada A."/>
            <person name="Yan M."/>
            <person name="Wang P."/>
            <person name="Xu J."/>
            <person name="Bruns T."/>
            <person name="Baldrian P."/>
            <person name="Vilgalys R."/>
            <person name="Dunand C."/>
            <person name="Henrissat B."/>
            <person name="Grigoriev I.V."/>
            <person name="Hibbett D."/>
            <person name="Nagy L.G."/>
            <person name="Martin F.M."/>
        </authorList>
    </citation>
    <scope>NUCLEOTIDE SEQUENCE</scope>
    <source>
        <strain evidence="3">UH-Tt-Lm1</strain>
    </source>
</reference>
<feature type="transmembrane region" description="Helical" evidence="2">
    <location>
        <begin position="36"/>
        <end position="61"/>
    </location>
</feature>
<feature type="region of interest" description="Disordered" evidence="1">
    <location>
        <begin position="1"/>
        <end position="29"/>
    </location>
</feature>
<reference evidence="3" key="2">
    <citation type="submission" date="2020-11" db="EMBL/GenBank/DDBJ databases">
        <authorList>
            <consortium name="DOE Joint Genome Institute"/>
            <person name="Kuo A."/>
            <person name="Miyauchi S."/>
            <person name="Kiss E."/>
            <person name="Drula E."/>
            <person name="Kohler A."/>
            <person name="Sanchez-Garcia M."/>
            <person name="Andreopoulos B."/>
            <person name="Barry K.W."/>
            <person name="Bonito G."/>
            <person name="Buee M."/>
            <person name="Carver A."/>
            <person name="Chen C."/>
            <person name="Cichocki N."/>
            <person name="Clum A."/>
            <person name="Culley D."/>
            <person name="Crous P.W."/>
            <person name="Fauchery L."/>
            <person name="Girlanda M."/>
            <person name="Hayes R."/>
            <person name="Keri Z."/>
            <person name="Labutti K."/>
            <person name="Lipzen A."/>
            <person name="Lombard V."/>
            <person name="Magnuson J."/>
            <person name="Maillard F."/>
            <person name="Morin E."/>
            <person name="Murat C."/>
            <person name="Nolan M."/>
            <person name="Ohm R."/>
            <person name="Pangilinan J."/>
            <person name="Pereira M."/>
            <person name="Perotto S."/>
            <person name="Peter M."/>
            <person name="Riley R."/>
            <person name="Sitrit Y."/>
            <person name="Stielow B."/>
            <person name="Szollosi G."/>
            <person name="Zifcakova L."/>
            <person name="Stursova M."/>
            <person name="Spatafora J.W."/>
            <person name="Tedersoo L."/>
            <person name="Vaario L.-M."/>
            <person name="Yamada A."/>
            <person name="Yan M."/>
            <person name="Wang P."/>
            <person name="Xu J."/>
            <person name="Bruns T."/>
            <person name="Baldrian P."/>
            <person name="Vilgalys R."/>
            <person name="Henrissat B."/>
            <person name="Grigoriev I.V."/>
            <person name="Hibbett D."/>
            <person name="Nagy L.G."/>
            <person name="Martin F.M."/>
        </authorList>
    </citation>
    <scope>NUCLEOTIDE SEQUENCE</scope>
    <source>
        <strain evidence="3">UH-Tt-Lm1</strain>
    </source>
</reference>